<sequence>MAALSLRLALVAAAAVCLASAQQQQQQQRPRVSDQQLDRALADKRYLTRQLKCALGEAPCDPVGRRLKTLAPLVLRGACPTCTPEETRQIQRTLSHIQRNYPKEWSKLVKQYAGF</sequence>
<organism evidence="2">
    <name type="scientific">Oedaleus infernalis</name>
    <dbReference type="NCBI Taxonomy" id="267432"/>
    <lineage>
        <taxon>Eukaryota</taxon>
        <taxon>Metazoa</taxon>
        <taxon>Ecdysozoa</taxon>
        <taxon>Arthropoda</taxon>
        <taxon>Hexapoda</taxon>
        <taxon>Insecta</taxon>
        <taxon>Pterygota</taxon>
        <taxon>Neoptera</taxon>
        <taxon>Polyneoptera</taxon>
        <taxon>Orthoptera</taxon>
        <taxon>Caelifera</taxon>
        <taxon>Acrididea</taxon>
        <taxon>Acridomorpha</taxon>
        <taxon>Acridoidea</taxon>
        <taxon>Acrididae</taxon>
        <taxon>Oedipodinae</taxon>
        <taxon>Oedaleus</taxon>
    </lineage>
</organism>
<reference evidence="2" key="1">
    <citation type="submission" date="2018-06" db="EMBL/GenBank/DDBJ databases">
        <title>Transcriptome analysis and expression profiles of olfactory relative protein genes in Oedaleus infernalis.</title>
        <authorList>
            <person name="Zhang Y."/>
            <person name="Pang B."/>
        </authorList>
    </citation>
    <scope>NUCLEOTIDE SEQUENCE</scope>
</reference>
<proteinExistence type="evidence at transcript level"/>
<dbReference type="SMR" id="A0A3G2LGG4"/>
<evidence type="ECO:0000256" key="1">
    <source>
        <dbReference type="SAM" id="SignalP"/>
    </source>
</evidence>
<gene>
    <name evidence="2" type="primary">CSP22</name>
</gene>
<dbReference type="Pfam" id="PF03392">
    <property type="entry name" value="OS-D"/>
    <property type="match status" value="1"/>
</dbReference>
<dbReference type="AlphaFoldDB" id="A0A3G2LGG4"/>
<name>A0A3G2LGG4_9ORTH</name>
<dbReference type="InterPro" id="IPR005055">
    <property type="entry name" value="A10/PebIII"/>
</dbReference>
<dbReference type="PANTHER" id="PTHR11257">
    <property type="entry name" value="CHEMOSENSORY PROTEIN-RELATED"/>
    <property type="match status" value="1"/>
</dbReference>
<dbReference type="InterPro" id="IPR036682">
    <property type="entry name" value="OS_D_A10/PebIII_sf"/>
</dbReference>
<dbReference type="PANTHER" id="PTHR11257:SF11">
    <property type="entry name" value="CHEMOSENSORY PROTEIN 17"/>
    <property type="match status" value="1"/>
</dbReference>
<dbReference type="Gene3D" id="1.10.2080.10">
    <property type="entry name" value="Insect odorant-binding protein A10/Ejaculatory bulb-specific protein 3"/>
    <property type="match status" value="1"/>
</dbReference>
<feature type="chain" id="PRO_5018140474" evidence="1">
    <location>
        <begin position="22"/>
        <end position="115"/>
    </location>
</feature>
<feature type="signal peptide" evidence="1">
    <location>
        <begin position="1"/>
        <end position="21"/>
    </location>
</feature>
<dbReference type="EMBL" id="MH568718">
    <property type="protein sequence ID" value="AYN71370.1"/>
    <property type="molecule type" value="mRNA"/>
</dbReference>
<dbReference type="SUPFAM" id="SSF100910">
    <property type="entry name" value="Chemosensory protein Csp2"/>
    <property type="match status" value="1"/>
</dbReference>
<evidence type="ECO:0000313" key="2">
    <source>
        <dbReference type="EMBL" id="AYN71370.1"/>
    </source>
</evidence>
<protein>
    <submittedName>
        <fullName evidence="2">Chemosensory protein 22</fullName>
    </submittedName>
</protein>
<accession>A0A3G2LGG4</accession>
<keyword evidence="1" id="KW-0732">Signal</keyword>